<evidence type="ECO:0000256" key="5">
    <source>
        <dbReference type="SAM" id="MobiDB-lite"/>
    </source>
</evidence>
<protein>
    <submittedName>
        <fullName evidence="7">(spotted green pufferfish) hypothetical protein</fullName>
    </submittedName>
</protein>
<keyword evidence="3" id="KW-0539">Nucleus</keyword>
<dbReference type="FunFam" id="3.30.1370.10:FF:000007">
    <property type="entry name" value="far upstream element-binding protein 1 isoform X1"/>
    <property type="match status" value="1"/>
</dbReference>
<name>Q4RZZ0_TETNG</name>
<dbReference type="InterPro" id="IPR004087">
    <property type="entry name" value="KH_dom"/>
</dbReference>
<feature type="domain" description="K Homology" evidence="6">
    <location>
        <begin position="205"/>
        <end position="277"/>
    </location>
</feature>
<dbReference type="SMART" id="SM00322">
    <property type="entry name" value="KH"/>
    <property type="match status" value="4"/>
</dbReference>
<feature type="domain" description="K Homology" evidence="6">
    <location>
        <begin position="125"/>
        <end position="195"/>
    </location>
</feature>
<dbReference type="OrthoDB" id="5204190at2759"/>
<feature type="region of interest" description="Disordered" evidence="5">
    <location>
        <begin position="590"/>
        <end position="613"/>
    </location>
</feature>
<comment type="subcellular location">
    <subcellularLocation>
        <location evidence="1">Nucleus</location>
    </subcellularLocation>
</comment>
<feature type="compositionally biased region" description="Gly residues" evidence="5">
    <location>
        <begin position="405"/>
        <end position="424"/>
    </location>
</feature>
<dbReference type="GO" id="GO:0005634">
    <property type="term" value="C:nucleus"/>
    <property type="evidence" value="ECO:0007669"/>
    <property type="project" value="UniProtKB-SubCell"/>
</dbReference>
<evidence type="ECO:0000259" key="6">
    <source>
        <dbReference type="SMART" id="SM00322"/>
    </source>
</evidence>
<dbReference type="InterPro" id="IPR047371">
    <property type="entry name" value="KH-I_FUBP2_rpt4"/>
</dbReference>
<feature type="non-terminal residue" evidence="7">
    <location>
        <position position="1"/>
    </location>
</feature>
<proteinExistence type="predicted"/>
<feature type="compositionally biased region" description="Low complexity" evidence="5">
    <location>
        <begin position="590"/>
        <end position="600"/>
    </location>
</feature>
<keyword evidence="4" id="KW-0694">RNA-binding</keyword>
<dbReference type="GO" id="GO:0003723">
    <property type="term" value="F:RNA binding"/>
    <property type="evidence" value="ECO:0007669"/>
    <property type="project" value="UniProtKB-UniRule"/>
</dbReference>
<feature type="region of interest" description="Disordered" evidence="5">
    <location>
        <begin position="401"/>
        <end position="424"/>
    </location>
</feature>
<dbReference type="PROSITE" id="PS50084">
    <property type="entry name" value="KH_TYPE_1"/>
    <property type="match status" value="4"/>
</dbReference>
<dbReference type="GO" id="GO:0006355">
    <property type="term" value="P:regulation of DNA-templated transcription"/>
    <property type="evidence" value="ECO:0007669"/>
    <property type="project" value="InterPro"/>
</dbReference>
<comment type="caution">
    <text evidence="7">The sequence shown here is derived from an EMBL/GenBank/DDBJ whole genome shotgun (WGS) entry which is preliminary data.</text>
</comment>
<sequence>GVGAGMKKDAFADAVQRARQIAAKIGGEGAPPGSNNGGAESYPFMSKKRSLEGGGTDNTEQYLATVCLYRQADLLLLFSDGPEVKKVASQSEIDSSLWDVNTFLLEFEAHALVMYVLFVCSVGSSALTEECSVPDAMVGLIIGRGGEQINKIQQESGCKVQFAHDTAGLPERRVSLTGSPDAIQRAKALIDDIVSRGHDSPNGQPGSMHEMIIPAGKAGLIIGRGGETIKQLQERAGVKMILIQDGSQPPNIDKPLRIIGDPYKVQVLFGKGFLLVALGNHLTYELWGIFFLLLQQAKEMVNEILRERDHAGFGDRNEYGSRMGGGGSGLNIAVPRHSVGVVIGRNGEMIKKIQSDAGVKIQFKPDDGTGPEKMALIMGPADRCQHAASIITDLLQSVRAREEGGGGPGMPPGGQGHGRGQGGWGGEMAFSVPAHKCGLVIGRGGENVKSINQQTGAFVKMTHQPPPNGDPNFKLFTIRGSPQQIDHAKQLIEEKIEAPLCPVGGGPGPGGPMGPYNPNPYNPGPPDGAPYGAAPGAPQYYPQGWGENYQQWQDPGAQVPNKGAADQNAAWEAYYAQYYGQQQEGAMAAQAPGTAAAAPGHQSQAGQATGGQPDYTKAWEEYYKKMGITQPAGGAAAAPVTAVSSAGAGGAAAGQQDYSAAWAEYYRQQAAYYGQGGQAPGQVPAPQQGQQV</sequence>
<reference evidence="7" key="2">
    <citation type="submission" date="2004-02" db="EMBL/GenBank/DDBJ databases">
        <authorList>
            <consortium name="Genoscope"/>
            <consortium name="Whitehead Institute Centre for Genome Research"/>
        </authorList>
    </citation>
    <scope>NUCLEOTIDE SEQUENCE</scope>
</reference>
<evidence type="ECO:0000256" key="2">
    <source>
        <dbReference type="ARBA" id="ARBA00022737"/>
    </source>
</evidence>
<dbReference type="Pfam" id="PF09005">
    <property type="entry name" value="FUBP_C"/>
    <property type="match status" value="2"/>
</dbReference>
<evidence type="ECO:0000256" key="3">
    <source>
        <dbReference type="ARBA" id="ARBA00023242"/>
    </source>
</evidence>
<reference evidence="7" key="1">
    <citation type="journal article" date="2004" name="Nature">
        <title>Genome duplication in the teleost fish Tetraodon nigroviridis reveals the early vertebrate proto-karyotype.</title>
        <authorList>
            <person name="Jaillon O."/>
            <person name="Aury J.-M."/>
            <person name="Brunet F."/>
            <person name="Petit J.-L."/>
            <person name="Stange-Thomann N."/>
            <person name="Mauceli E."/>
            <person name="Bouneau L."/>
            <person name="Fischer C."/>
            <person name="Ozouf-Costaz C."/>
            <person name="Bernot A."/>
            <person name="Nicaud S."/>
            <person name="Jaffe D."/>
            <person name="Fisher S."/>
            <person name="Lutfalla G."/>
            <person name="Dossat C."/>
            <person name="Segurens B."/>
            <person name="Dasilva C."/>
            <person name="Salanoubat M."/>
            <person name="Levy M."/>
            <person name="Boudet N."/>
            <person name="Castellano S."/>
            <person name="Anthouard V."/>
            <person name="Jubin C."/>
            <person name="Castelli V."/>
            <person name="Katinka M."/>
            <person name="Vacherie B."/>
            <person name="Biemont C."/>
            <person name="Skalli Z."/>
            <person name="Cattolico L."/>
            <person name="Poulain J."/>
            <person name="De Berardinis V."/>
            <person name="Cruaud C."/>
            <person name="Duprat S."/>
            <person name="Brottier P."/>
            <person name="Coutanceau J.-P."/>
            <person name="Gouzy J."/>
            <person name="Parra G."/>
            <person name="Lardier G."/>
            <person name="Chapple C."/>
            <person name="McKernan K.J."/>
            <person name="McEwan P."/>
            <person name="Bosak S."/>
            <person name="Kellis M."/>
            <person name="Volff J.-N."/>
            <person name="Guigo R."/>
            <person name="Zody M.C."/>
            <person name="Mesirov J."/>
            <person name="Lindblad-Toh K."/>
            <person name="Birren B."/>
            <person name="Nusbaum C."/>
            <person name="Kahn D."/>
            <person name="Robinson-Rechavi M."/>
            <person name="Laudet V."/>
            <person name="Schachter V."/>
            <person name="Quetier F."/>
            <person name="Saurin W."/>
            <person name="Scarpelli C."/>
            <person name="Wincker P."/>
            <person name="Lander E.S."/>
            <person name="Weissenbach J."/>
            <person name="Roest Crollius H."/>
        </authorList>
    </citation>
    <scope>NUCLEOTIDE SEQUENCE [LARGE SCALE GENOMIC DNA]</scope>
</reference>
<accession>Q4RZZ0</accession>
<evidence type="ECO:0000313" key="7">
    <source>
        <dbReference type="EMBL" id="CAG06042.1"/>
    </source>
</evidence>
<dbReference type="CDD" id="cd22488">
    <property type="entry name" value="KH-I_FUBP2_rpt4"/>
    <property type="match status" value="1"/>
</dbReference>
<keyword evidence="2" id="KW-0677">Repeat</keyword>
<dbReference type="InterPro" id="IPR015096">
    <property type="entry name" value="FUBP_C"/>
</dbReference>
<dbReference type="KEGG" id="tng:GSTEN00026273G001"/>
<dbReference type="SUPFAM" id="SSF54791">
    <property type="entry name" value="Eukaryotic type KH-domain (KH-domain type I)"/>
    <property type="match status" value="4"/>
</dbReference>
<feature type="domain" description="K Homology" evidence="6">
    <location>
        <begin position="326"/>
        <end position="396"/>
    </location>
</feature>
<dbReference type="PANTHER" id="PTHR10288">
    <property type="entry name" value="KH DOMAIN CONTAINING RNA BINDING PROTEIN"/>
    <property type="match status" value="1"/>
</dbReference>
<feature type="non-terminal residue" evidence="7">
    <location>
        <position position="692"/>
    </location>
</feature>
<dbReference type="InterPro" id="IPR004088">
    <property type="entry name" value="KH_dom_type_1"/>
</dbReference>
<dbReference type="EMBL" id="CAAE01014786">
    <property type="protein sequence ID" value="CAG06042.1"/>
    <property type="molecule type" value="Genomic_DNA"/>
</dbReference>
<organism evidence="7">
    <name type="scientific">Tetraodon nigroviridis</name>
    <name type="common">Spotted green pufferfish</name>
    <name type="synonym">Chelonodon nigroviridis</name>
    <dbReference type="NCBI Taxonomy" id="99883"/>
    <lineage>
        <taxon>Eukaryota</taxon>
        <taxon>Metazoa</taxon>
        <taxon>Chordata</taxon>
        <taxon>Craniata</taxon>
        <taxon>Vertebrata</taxon>
        <taxon>Euteleostomi</taxon>
        <taxon>Actinopterygii</taxon>
        <taxon>Neopterygii</taxon>
        <taxon>Teleostei</taxon>
        <taxon>Neoteleostei</taxon>
        <taxon>Acanthomorphata</taxon>
        <taxon>Eupercaria</taxon>
        <taxon>Tetraodontiformes</taxon>
        <taxon>Tetradontoidea</taxon>
        <taxon>Tetraodontidae</taxon>
        <taxon>Tetraodon</taxon>
    </lineage>
</organism>
<dbReference type="CDD" id="cd22396">
    <property type="entry name" value="KH-I_FUBP_rpt1"/>
    <property type="match status" value="1"/>
</dbReference>
<dbReference type="InterPro" id="IPR036612">
    <property type="entry name" value="KH_dom_type_1_sf"/>
</dbReference>
<dbReference type="Pfam" id="PF00013">
    <property type="entry name" value="KH_1"/>
    <property type="match status" value="4"/>
</dbReference>
<evidence type="ECO:0000256" key="1">
    <source>
        <dbReference type="ARBA" id="ARBA00004123"/>
    </source>
</evidence>
<feature type="domain" description="K Homology" evidence="6">
    <location>
        <begin position="424"/>
        <end position="497"/>
    </location>
</feature>
<gene>
    <name evidence="7" type="ORF">GSTENG00026273001</name>
</gene>
<dbReference type="AlphaFoldDB" id="Q4RZZ0"/>
<dbReference type="Gene3D" id="3.30.1370.10">
    <property type="entry name" value="K Homology domain, type 1"/>
    <property type="match status" value="4"/>
</dbReference>
<evidence type="ECO:0000256" key="4">
    <source>
        <dbReference type="PROSITE-ProRule" id="PRU00117"/>
    </source>
</evidence>